<dbReference type="InterPro" id="IPR000095">
    <property type="entry name" value="CRIB_dom"/>
</dbReference>
<evidence type="ECO:0000313" key="3">
    <source>
        <dbReference type="RefSeq" id="XP_018815745.1"/>
    </source>
</evidence>
<dbReference type="GO" id="GO:0005886">
    <property type="term" value="C:plasma membrane"/>
    <property type="evidence" value="ECO:0000318"/>
    <property type="project" value="GO_Central"/>
</dbReference>
<dbReference type="PROSITE" id="PS50108">
    <property type="entry name" value="CRIB"/>
    <property type="match status" value="1"/>
</dbReference>
<keyword evidence="2" id="KW-1185">Reference proteome</keyword>
<dbReference type="InterPro" id="IPR044509">
    <property type="entry name" value="RIC2/4"/>
</dbReference>
<dbReference type="RefSeq" id="XP_018815745.1">
    <property type="nucleotide sequence ID" value="XM_018960200.2"/>
</dbReference>
<dbReference type="STRING" id="51240.A0A2I4E8M1"/>
<evidence type="ECO:0000313" key="2">
    <source>
        <dbReference type="Proteomes" id="UP000235220"/>
    </source>
</evidence>
<sequence length="171" mass="19070">MRDRAERFAVLPFSVGCTSESSVALGAPAKQKKPKPESNQPPLMRREEGEDQERPSRSKMKNSFGFLALPKPNIAGGIQRVFRSIKSFSHFFVYKEEMEEEMEIGYPTDVKHVTHIGLDGSTTTNPAKGWENLTAPEIISFPSISLRQFELAMAAQADHDPDDLVNHVAPN</sequence>
<dbReference type="GO" id="GO:0009860">
    <property type="term" value="P:pollen tube growth"/>
    <property type="evidence" value="ECO:0000318"/>
    <property type="project" value="GO_Central"/>
</dbReference>
<dbReference type="Gramene" id="Jr07_15940_p1">
    <property type="protein sequence ID" value="cds.Jr07_15940_p1"/>
    <property type="gene ID" value="Jr07_15940"/>
</dbReference>
<evidence type="ECO:0000256" key="1">
    <source>
        <dbReference type="SAM" id="MobiDB-lite"/>
    </source>
</evidence>
<protein>
    <submittedName>
        <fullName evidence="3">CRIB domain-containing protein RIC4-like</fullName>
    </submittedName>
</protein>
<dbReference type="AlphaFoldDB" id="A0A2I4E8M1"/>
<dbReference type="GeneID" id="108987309"/>
<proteinExistence type="predicted"/>
<dbReference type="OrthoDB" id="678664at2759"/>
<gene>
    <name evidence="3" type="primary">LOC108987309</name>
</gene>
<dbReference type="Pfam" id="PF00786">
    <property type="entry name" value="PBD"/>
    <property type="match status" value="1"/>
</dbReference>
<name>A0A2I4E8M1_JUGRE</name>
<accession>A0A2I4E8M1</accession>
<dbReference type="Proteomes" id="UP000235220">
    <property type="component" value="Chromosome 7"/>
</dbReference>
<feature type="region of interest" description="Disordered" evidence="1">
    <location>
        <begin position="22"/>
        <end position="59"/>
    </location>
</feature>
<dbReference type="KEGG" id="jre:108987309"/>
<feature type="compositionally biased region" description="Basic and acidic residues" evidence="1">
    <location>
        <begin position="44"/>
        <end position="56"/>
    </location>
</feature>
<reference evidence="3" key="1">
    <citation type="submission" date="2025-08" db="UniProtKB">
        <authorList>
            <consortium name="RefSeq"/>
        </authorList>
    </citation>
    <scope>IDENTIFICATION</scope>
    <source>
        <tissue evidence="3">Leaves</tissue>
    </source>
</reference>
<organism evidence="2 3">
    <name type="scientific">Juglans regia</name>
    <name type="common">English walnut</name>
    <dbReference type="NCBI Taxonomy" id="51240"/>
    <lineage>
        <taxon>Eukaryota</taxon>
        <taxon>Viridiplantae</taxon>
        <taxon>Streptophyta</taxon>
        <taxon>Embryophyta</taxon>
        <taxon>Tracheophyta</taxon>
        <taxon>Spermatophyta</taxon>
        <taxon>Magnoliopsida</taxon>
        <taxon>eudicotyledons</taxon>
        <taxon>Gunneridae</taxon>
        <taxon>Pentapetalae</taxon>
        <taxon>rosids</taxon>
        <taxon>fabids</taxon>
        <taxon>Fagales</taxon>
        <taxon>Juglandaceae</taxon>
        <taxon>Juglans</taxon>
    </lineage>
</organism>
<dbReference type="FunCoup" id="A0A2I4E8M1">
    <property type="interactions" value="237"/>
</dbReference>
<dbReference type="PANTHER" id="PTHR46931">
    <property type="entry name" value="CRIB DOMAIN-CONTAINING PROTEIN RIC2"/>
    <property type="match status" value="1"/>
</dbReference>
<dbReference type="PANTHER" id="PTHR46931:SF14">
    <property type="entry name" value="CRIB DOMAIN-CONTAINING PROTEIN RIC2"/>
    <property type="match status" value="1"/>
</dbReference>